<dbReference type="EMBL" id="MW023914">
    <property type="protein sequence ID" value="QQM14028.1"/>
    <property type="molecule type" value="Genomic_DNA"/>
</dbReference>
<keyword evidence="2" id="KW-1185">Reference proteome</keyword>
<proteinExistence type="predicted"/>
<dbReference type="Proteomes" id="UP000596077">
    <property type="component" value="Genome"/>
</dbReference>
<accession>A0A7T7GRQ9</accession>
<name>A0A7T7GRQ9_9CAUD</name>
<sequence length="103" mass="11031">MAYESNRDPYPSFGERSVISSPTKCYKVGSGDIGAKELPVYSKALAIYVPEGAAATISMVYLNDADGAAVTRTFTAGNHYIAARIRRITAVSNASVEIHVETE</sequence>
<evidence type="ECO:0000313" key="1">
    <source>
        <dbReference type="EMBL" id="QQM14028.1"/>
    </source>
</evidence>
<reference evidence="1 2" key="1">
    <citation type="submission" date="2020-09" db="EMBL/GenBank/DDBJ databases">
        <authorList>
            <person name="Ford S."/>
            <person name="Moeskjaer S."/>
            <person name="Young P."/>
            <person name="Santamaria R.I."/>
            <person name="Harrison E."/>
        </authorList>
    </citation>
    <scope>NUCLEOTIDE SEQUENCE [LARGE SCALE GENOMIC DNA]</scope>
</reference>
<organism evidence="1 2">
    <name type="scientific">Rhizobium phage vB_RleA_TRX32-1</name>
    <dbReference type="NCBI Taxonomy" id="2777321"/>
    <lineage>
        <taxon>Viruses</taxon>
        <taxon>Duplodnaviria</taxon>
        <taxon>Heunggongvirae</taxon>
        <taxon>Uroviricota</taxon>
        <taxon>Caudoviricetes</taxon>
        <taxon>Autographivirales</taxon>
        <taxon>Paadamvirus</taxon>
        <taxon>Paadamvirus TRX321</taxon>
    </lineage>
</organism>
<protein>
    <submittedName>
        <fullName evidence="1">Uncharacterized protein</fullName>
    </submittedName>
</protein>
<evidence type="ECO:0000313" key="2">
    <source>
        <dbReference type="Proteomes" id="UP000596077"/>
    </source>
</evidence>